<evidence type="ECO:0000313" key="5">
    <source>
        <dbReference type="EMBL" id="TCV02797.1"/>
    </source>
</evidence>
<dbReference type="Pfam" id="PF01037">
    <property type="entry name" value="AsnC_trans_reg"/>
    <property type="match status" value="1"/>
</dbReference>
<dbReference type="InterPro" id="IPR036390">
    <property type="entry name" value="WH_DNA-bd_sf"/>
</dbReference>
<dbReference type="SUPFAM" id="SSF46785">
    <property type="entry name" value="Winged helix' DNA-binding domain"/>
    <property type="match status" value="1"/>
</dbReference>
<dbReference type="PANTHER" id="PTHR30154">
    <property type="entry name" value="LEUCINE-RESPONSIVE REGULATORY PROTEIN"/>
    <property type="match status" value="1"/>
</dbReference>
<gene>
    <name evidence="5" type="ORF">EV686_101254</name>
</gene>
<dbReference type="InterPro" id="IPR036388">
    <property type="entry name" value="WH-like_DNA-bd_sf"/>
</dbReference>
<evidence type="ECO:0000256" key="1">
    <source>
        <dbReference type="ARBA" id="ARBA00023015"/>
    </source>
</evidence>
<dbReference type="SUPFAM" id="SSF54909">
    <property type="entry name" value="Dimeric alpha+beta barrel"/>
    <property type="match status" value="1"/>
</dbReference>
<comment type="caution">
    <text evidence="5">The sequence shown here is derived from an EMBL/GenBank/DDBJ whole genome shotgun (WGS) entry which is preliminary data.</text>
</comment>
<dbReference type="AlphaFoldDB" id="A0A4R3VBX0"/>
<feature type="domain" description="HTH asnC-type" evidence="4">
    <location>
        <begin position="23"/>
        <end position="84"/>
    </location>
</feature>
<name>A0A4R3VBX0_9BURK</name>
<dbReference type="SMART" id="SM00344">
    <property type="entry name" value="HTH_ASNC"/>
    <property type="match status" value="1"/>
</dbReference>
<dbReference type="Gene3D" id="3.30.70.920">
    <property type="match status" value="1"/>
</dbReference>
<organism evidence="5 6">
    <name type="scientific">Paracandidimonas soli</name>
    <dbReference type="NCBI Taxonomy" id="1917182"/>
    <lineage>
        <taxon>Bacteria</taxon>
        <taxon>Pseudomonadati</taxon>
        <taxon>Pseudomonadota</taxon>
        <taxon>Betaproteobacteria</taxon>
        <taxon>Burkholderiales</taxon>
        <taxon>Alcaligenaceae</taxon>
        <taxon>Paracandidimonas</taxon>
    </lineage>
</organism>
<dbReference type="GO" id="GO:0043200">
    <property type="term" value="P:response to amino acid"/>
    <property type="evidence" value="ECO:0007669"/>
    <property type="project" value="TreeGrafter"/>
</dbReference>
<accession>A0A4R3VBX0</accession>
<dbReference type="InterPro" id="IPR000485">
    <property type="entry name" value="AsnC-type_HTH_dom"/>
</dbReference>
<evidence type="ECO:0000256" key="3">
    <source>
        <dbReference type="ARBA" id="ARBA00023163"/>
    </source>
</evidence>
<dbReference type="InterPro" id="IPR019887">
    <property type="entry name" value="Tscrpt_reg_AsnC/Lrp_C"/>
</dbReference>
<keyword evidence="2" id="KW-0238">DNA-binding</keyword>
<dbReference type="InterPro" id="IPR011008">
    <property type="entry name" value="Dimeric_a/b-barrel"/>
</dbReference>
<proteinExistence type="predicted"/>
<dbReference type="PANTHER" id="PTHR30154:SF34">
    <property type="entry name" value="TRANSCRIPTIONAL REGULATOR AZLB"/>
    <property type="match status" value="1"/>
</dbReference>
<evidence type="ECO:0000256" key="2">
    <source>
        <dbReference type="ARBA" id="ARBA00023125"/>
    </source>
</evidence>
<dbReference type="Proteomes" id="UP000294692">
    <property type="component" value="Unassembled WGS sequence"/>
</dbReference>
<evidence type="ECO:0000313" key="6">
    <source>
        <dbReference type="Proteomes" id="UP000294692"/>
    </source>
</evidence>
<reference evidence="5 6" key="1">
    <citation type="submission" date="2019-03" db="EMBL/GenBank/DDBJ databases">
        <title>Genomic Encyclopedia of Type Strains, Phase IV (KMG-IV): sequencing the most valuable type-strain genomes for metagenomic binning, comparative biology and taxonomic classification.</title>
        <authorList>
            <person name="Goeker M."/>
        </authorList>
    </citation>
    <scope>NUCLEOTIDE SEQUENCE [LARGE SCALE GENOMIC DNA]</scope>
    <source>
        <strain evidence="5 6">DSM 100048</strain>
    </source>
</reference>
<dbReference type="EMBL" id="SMBX01000001">
    <property type="protein sequence ID" value="TCV02797.1"/>
    <property type="molecule type" value="Genomic_DNA"/>
</dbReference>
<dbReference type="PRINTS" id="PR00033">
    <property type="entry name" value="HTHASNC"/>
</dbReference>
<dbReference type="GO" id="GO:0005829">
    <property type="term" value="C:cytosol"/>
    <property type="evidence" value="ECO:0007669"/>
    <property type="project" value="TreeGrafter"/>
</dbReference>
<dbReference type="Gene3D" id="1.10.10.10">
    <property type="entry name" value="Winged helix-like DNA-binding domain superfamily/Winged helix DNA-binding domain"/>
    <property type="match status" value="1"/>
</dbReference>
<keyword evidence="1" id="KW-0805">Transcription regulation</keyword>
<dbReference type="PROSITE" id="PS50956">
    <property type="entry name" value="HTH_ASNC_2"/>
    <property type="match status" value="1"/>
</dbReference>
<sequence>MSLIAVTDSKIHGIGMNDSSIALDDLDLRILDQLQQDSSLTNEALAERVHASAPTSLRRVRRLTEAGIIQRQVALLDAAQLGRGLTAVIEITLDRQDAERMQAFEQHITQESAIQQCYRVSPGPDFILIAQVMDMPAYHALAHRAFTTQANVRNVRAFFSIHCAKFETRLPLPSRQA</sequence>
<dbReference type="GO" id="GO:0043565">
    <property type="term" value="F:sequence-specific DNA binding"/>
    <property type="evidence" value="ECO:0007669"/>
    <property type="project" value="InterPro"/>
</dbReference>
<evidence type="ECO:0000259" key="4">
    <source>
        <dbReference type="PROSITE" id="PS50956"/>
    </source>
</evidence>
<protein>
    <submittedName>
        <fullName evidence="5">Lrp/AsnC family leucine-responsive transcriptional regulator</fullName>
    </submittedName>
</protein>
<keyword evidence="3" id="KW-0804">Transcription</keyword>
<dbReference type="Pfam" id="PF13412">
    <property type="entry name" value="HTH_24"/>
    <property type="match status" value="1"/>
</dbReference>
<keyword evidence="6" id="KW-1185">Reference proteome</keyword>
<dbReference type="InterPro" id="IPR019888">
    <property type="entry name" value="Tscrpt_reg_AsnC-like"/>
</dbReference>